<accession>A0A653K5C1</accession>
<reference evidence="2 3" key="1">
    <citation type="submission" date="2019-10" db="EMBL/GenBank/DDBJ databases">
        <authorList>
            <person name="Karimi E."/>
        </authorList>
    </citation>
    <scope>NUCLEOTIDE SEQUENCE [LARGE SCALE GENOMIC DNA]</scope>
    <source>
        <strain evidence="2">Acinetobacter sp. 8BE</strain>
    </source>
</reference>
<keyword evidence="1" id="KW-1133">Transmembrane helix</keyword>
<sequence length="45" mass="4963">MNEWHAKEFKIGAIVADLSIVDMSSFPLTLYLLIPATSALVKSLQ</sequence>
<name>A0A653K5C1_9GAMM</name>
<evidence type="ECO:0000256" key="1">
    <source>
        <dbReference type="SAM" id="Phobius"/>
    </source>
</evidence>
<evidence type="ECO:0000313" key="3">
    <source>
        <dbReference type="Proteomes" id="UP000430404"/>
    </source>
</evidence>
<keyword evidence="1" id="KW-0472">Membrane</keyword>
<proteinExistence type="predicted"/>
<dbReference type="EMBL" id="CABWKZ010000021">
    <property type="protein sequence ID" value="VXA56092.1"/>
    <property type="molecule type" value="Genomic_DNA"/>
</dbReference>
<dbReference type="AlphaFoldDB" id="A0A653K5C1"/>
<feature type="transmembrane region" description="Helical" evidence="1">
    <location>
        <begin position="12"/>
        <end position="34"/>
    </location>
</feature>
<organism evidence="2 3">
    <name type="scientific">Acinetobacter proteolyticus</name>
    <dbReference type="NCBI Taxonomy" id="1776741"/>
    <lineage>
        <taxon>Bacteria</taxon>
        <taxon>Pseudomonadati</taxon>
        <taxon>Pseudomonadota</taxon>
        <taxon>Gammaproteobacteria</taxon>
        <taxon>Moraxellales</taxon>
        <taxon>Moraxellaceae</taxon>
        <taxon>Acinetobacter</taxon>
    </lineage>
</organism>
<gene>
    <name evidence="2" type="ORF">ACI8B_280017</name>
</gene>
<evidence type="ECO:0000313" key="2">
    <source>
        <dbReference type="EMBL" id="VXA56092.1"/>
    </source>
</evidence>
<keyword evidence="1" id="KW-0812">Transmembrane</keyword>
<protein>
    <submittedName>
        <fullName evidence="2">Uncharacterized protein</fullName>
    </submittedName>
</protein>
<dbReference type="Proteomes" id="UP000430404">
    <property type="component" value="Unassembled WGS sequence"/>
</dbReference>